<feature type="domain" description="Acyl-CoA thioesterase-like C-terminal" evidence="2">
    <location>
        <begin position="172"/>
        <end position="305"/>
    </location>
</feature>
<dbReference type="SUPFAM" id="SSF54637">
    <property type="entry name" value="Thioesterase/thiol ester dehydrase-isomerase"/>
    <property type="match status" value="2"/>
</dbReference>
<organism evidence="3 4">
    <name type="scientific">Gordonia terrae</name>
    <dbReference type="NCBI Taxonomy" id="2055"/>
    <lineage>
        <taxon>Bacteria</taxon>
        <taxon>Bacillati</taxon>
        <taxon>Actinomycetota</taxon>
        <taxon>Actinomycetes</taxon>
        <taxon>Mycobacteriales</taxon>
        <taxon>Gordoniaceae</taxon>
        <taxon>Gordonia</taxon>
    </lineage>
</organism>
<dbReference type="InterPro" id="IPR049449">
    <property type="entry name" value="TesB_ACOT8-like_N"/>
</dbReference>
<dbReference type="Proteomes" id="UP000247118">
    <property type="component" value="Chromosome"/>
</dbReference>
<gene>
    <name evidence="3" type="ORF">DLJ61_04440</name>
</gene>
<dbReference type="InterPro" id="IPR052389">
    <property type="entry name" value="Sec_Metab_Biosynth-Assoc"/>
</dbReference>
<accession>A0AAD0K9L6</accession>
<dbReference type="InterPro" id="IPR042171">
    <property type="entry name" value="Acyl-CoA_hotdog"/>
</dbReference>
<reference evidence="3 4" key="1">
    <citation type="submission" date="2018-05" db="EMBL/GenBank/DDBJ databases">
        <title>Complete genome sequence of Gordonia terrae NRRL B-16283.</title>
        <authorList>
            <person name="Garlena R.A."/>
            <person name="Russell D.A."/>
            <person name="Hatfull G.F."/>
        </authorList>
    </citation>
    <scope>NUCLEOTIDE SEQUENCE [LARGE SCALE GENOMIC DNA]</scope>
    <source>
        <strain evidence="3 4">NRRL B-16283</strain>
    </source>
</reference>
<dbReference type="InterPro" id="IPR029069">
    <property type="entry name" value="HotDog_dom_sf"/>
</dbReference>
<evidence type="ECO:0000259" key="2">
    <source>
        <dbReference type="Pfam" id="PF20789"/>
    </source>
</evidence>
<dbReference type="PANTHER" id="PTHR38110:SF1">
    <property type="entry name" value="THIOESTERASE DOMAIN-CONTAINING PROTEIN"/>
    <property type="match status" value="1"/>
</dbReference>
<dbReference type="AlphaFoldDB" id="A0AAD0K9L6"/>
<evidence type="ECO:0000259" key="1">
    <source>
        <dbReference type="Pfam" id="PF13622"/>
    </source>
</evidence>
<dbReference type="Gene3D" id="2.40.160.210">
    <property type="entry name" value="Acyl-CoA thioesterase, double hotdog domain"/>
    <property type="match status" value="1"/>
</dbReference>
<dbReference type="RefSeq" id="WP_004020697.1">
    <property type="nucleotide sequence ID" value="NZ_CABEIC010000002.1"/>
</dbReference>
<dbReference type="Pfam" id="PF13622">
    <property type="entry name" value="4HBT_3"/>
    <property type="match status" value="1"/>
</dbReference>
<dbReference type="GeneID" id="32686984"/>
<feature type="domain" description="Acyl-CoA thioesterase-like N-terminal HotDog" evidence="1">
    <location>
        <begin position="66"/>
        <end position="147"/>
    </location>
</feature>
<name>A0AAD0K9L6_9ACTN</name>
<dbReference type="Pfam" id="PF20789">
    <property type="entry name" value="4HBT_3C"/>
    <property type="match status" value="1"/>
</dbReference>
<dbReference type="InterPro" id="IPR049450">
    <property type="entry name" value="ACOT8-like_C"/>
</dbReference>
<evidence type="ECO:0000313" key="4">
    <source>
        <dbReference type="Proteomes" id="UP000247118"/>
    </source>
</evidence>
<sequence>MATTSCTVAGCKLCSGRPGIEHRPARWTPRSHPASDVDVTRSGVRSFADVTDVVETSSTTFVANLDPMWGFEDHPNGGYLQALMSRAALRASGRRDVIAMNTSFLSSPRAGAVTIETEVLRRSPSTTQMRARLMADDEVRVEALLSLGELQEDAPVEWSASTVPVGGPAYDDCERHTPRLDVAPRVPLMHQIDLRIEPASLNYYTGRPRGLGELRGWLSLPAGEDFDSVSLVFAADVMPPATYDIEFGGWVPTFTMSTYVRSRPAPGPVNIVVNAQLVQGGKANETCTIRDSAGRVVVQSHQLAGVRLTPGVPGMRRASEE</sequence>
<dbReference type="EMBL" id="CP029604">
    <property type="protein sequence ID" value="AWO82892.1"/>
    <property type="molecule type" value="Genomic_DNA"/>
</dbReference>
<proteinExistence type="predicted"/>
<dbReference type="PANTHER" id="PTHR38110">
    <property type="entry name" value="CHROMOSOME 23, WHOLE GENOME SHOTGUN SEQUENCE"/>
    <property type="match status" value="1"/>
</dbReference>
<evidence type="ECO:0000313" key="3">
    <source>
        <dbReference type="EMBL" id="AWO82892.1"/>
    </source>
</evidence>
<protein>
    <submittedName>
        <fullName evidence="3">Thioesterase family protein</fullName>
    </submittedName>
</protein>